<proteinExistence type="predicted"/>
<evidence type="ECO:0000256" key="1">
    <source>
        <dbReference type="ARBA" id="ARBA00001198"/>
    </source>
</evidence>
<sequence length="205" mass="22691">MKTELIRYLHGTTTLAFIFRGGIIVSVDSRASMGSYVGSSKVRKILEISNNLLGTMAGGAADCFFWERNLSSLCKIFEIRNNQKLSVAGSSKVLMSMISNYKNAGLSMGTMILGWDKNGPNIYYVDSEGSRIKIKIISVGSGCLFAYSILDSGYNWFTRINEAIDLGRNAIVQAALNDPYSGGYNNLYLVRSNGWIKIFSKRIFK</sequence>
<organism evidence="11 12">
    <name type="scientific">Guillardia theta</name>
    <name type="common">Cryptophyte</name>
    <name type="synonym">Cryptomonas phi</name>
    <dbReference type="NCBI Taxonomy" id="55529"/>
    <lineage>
        <taxon>Eukaryota</taxon>
        <taxon>Cryptophyceae</taxon>
        <taxon>Pyrenomonadales</taxon>
        <taxon>Geminigeraceae</taxon>
        <taxon>Guillardia</taxon>
    </lineage>
</organism>
<reference evidence="11 12" key="1">
    <citation type="journal article" date="2001" name="Nature">
        <title>The highly reduced genome of an enslaved algal nucleus.</title>
        <authorList>
            <person name="Douglas S."/>
            <person name="Zauner S."/>
            <person name="Fraunholz M."/>
            <person name="Beaton M."/>
            <person name="Penny S."/>
            <person name="Deng L."/>
            <person name="Wu X."/>
            <person name="Reith M."/>
            <person name="Cavalier-Smith T."/>
            <person name="Maier U."/>
        </authorList>
    </citation>
    <scope>NUCLEOTIDE SEQUENCE [LARGE SCALE GENOMIC DNA]</scope>
</reference>
<dbReference type="PRINTS" id="PR00141">
    <property type="entry name" value="PROTEASOME"/>
</dbReference>
<dbReference type="AlphaFoldDB" id="Q98RR2"/>
<evidence type="ECO:0000256" key="9">
    <source>
        <dbReference type="ARBA" id="ARBA00023145"/>
    </source>
</evidence>
<evidence type="ECO:0000256" key="7">
    <source>
        <dbReference type="ARBA" id="ARBA00022801"/>
    </source>
</evidence>
<evidence type="ECO:0000256" key="4">
    <source>
        <dbReference type="ARBA" id="ARBA00022490"/>
    </source>
</evidence>
<dbReference type="PIR" id="E90094">
    <property type="entry name" value="E90094"/>
</dbReference>
<dbReference type="InterPro" id="IPR029055">
    <property type="entry name" value="Ntn_hydrolases_N"/>
</dbReference>
<dbReference type="EMBL" id="AF165818">
    <property type="protein sequence ID" value="AAK39885.1"/>
    <property type="molecule type" value="Genomic_DNA"/>
</dbReference>
<dbReference type="GO" id="GO:0051603">
    <property type="term" value="P:proteolysis involved in protein catabolic process"/>
    <property type="evidence" value="ECO:0007669"/>
    <property type="project" value="InterPro"/>
</dbReference>
<keyword evidence="7" id="KW-0378">Hydrolase</keyword>
<comment type="subcellular location">
    <subcellularLocation>
        <location evidence="2">Nucleus</location>
    </subcellularLocation>
</comment>
<evidence type="ECO:0000256" key="3">
    <source>
        <dbReference type="ARBA" id="ARBA00012039"/>
    </source>
</evidence>
<evidence type="ECO:0000313" key="11">
    <source>
        <dbReference type="EMBL" id="AAK39885.1"/>
    </source>
</evidence>
<dbReference type="GO" id="GO:0005839">
    <property type="term" value="C:proteasome core complex"/>
    <property type="evidence" value="ECO:0007669"/>
    <property type="project" value="InterPro"/>
</dbReference>
<evidence type="ECO:0000313" key="12">
    <source>
        <dbReference type="Proteomes" id="UP000242167"/>
    </source>
</evidence>
<dbReference type="InterPro" id="IPR001353">
    <property type="entry name" value="Proteasome_sua/b"/>
</dbReference>
<keyword evidence="6" id="KW-0888">Threonine protease</keyword>
<evidence type="ECO:0000256" key="8">
    <source>
        <dbReference type="ARBA" id="ARBA00022942"/>
    </source>
</evidence>
<accession>Q98RR2</accession>
<dbReference type="SUPFAM" id="SSF56235">
    <property type="entry name" value="N-terminal nucleophile aminohydrolases (Ntn hydrolases)"/>
    <property type="match status" value="1"/>
</dbReference>
<geneLocation type="nucleomorph" evidence="11"/>
<evidence type="ECO:0000256" key="10">
    <source>
        <dbReference type="PIRSR" id="PIRSR600243-1"/>
    </source>
</evidence>
<keyword evidence="9" id="KW-0865">Zymogen</keyword>
<evidence type="ECO:0000256" key="2">
    <source>
        <dbReference type="ARBA" id="ARBA00004123"/>
    </source>
</evidence>
<dbReference type="PANTHER" id="PTHR32194">
    <property type="entry name" value="METALLOPROTEASE TLDD"/>
    <property type="match status" value="1"/>
</dbReference>
<evidence type="ECO:0000256" key="5">
    <source>
        <dbReference type="ARBA" id="ARBA00022670"/>
    </source>
</evidence>
<dbReference type="InterPro" id="IPR000243">
    <property type="entry name" value="Pept_T1A_subB"/>
</dbReference>
<keyword evidence="5" id="KW-0645">Protease</keyword>
<dbReference type="InterPro" id="IPR023333">
    <property type="entry name" value="Proteasome_suB-type"/>
</dbReference>
<dbReference type="GO" id="GO:0005737">
    <property type="term" value="C:cytoplasm"/>
    <property type="evidence" value="ECO:0007669"/>
    <property type="project" value="TreeGrafter"/>
</dbReference>
<dbReference type="EC" id="3.4.25.1" evidence="3"/>
<feature type="active site" description="Nucleophile" evidence="10">
    <location>
        <position position="12"/>
    </location>
</feature>
<dbReference type="RefSeq" id="XP_001713590.1">
    <property type="nucleotide sequence ID" value="XM_001713538.1"/>
</dbReference>
<comment type="catalytic activity">
    <reaction evidence="1">
        <text>Cleavage of peptide bonds with very broad specificity.</text>
        <dbReference type="EC" id="3.4.25.1"/>
    </reaction>
</comment>
<dbReference type="PROSITE" id="PS51476">
    <property type="entry name" value="PROTEASOME_BETA_2"/>
    <property type="match status" value="1"/>
</dbReference>
<dbReference type="GeneID" id="857372"/>
<protein>
    <recommendedName>
        <fullName evidence="3">proteasome endopeptidase complex</fullName>
        <ecNumber evidence="3">3.4.25.1</ecNumber>
    </recommendedName>
</protein>
<keyword evidence="8 11" id="KW-0647">Proteasome</keyword>
<dbReference type="Gene3D" id="3.60.20.10">
    <property type="entry name" value="Glutamine Phosphoribosylpyrophosphate, subunit 1, domain 1"/>
    <property type="match status" value="1"/>
</dbReference>
<dbReference type="Proteomes" id="UP000242167">
    <property type="component" value="Nucleomorph 1"/>
</dbReference>
<dbReference type="Pfam" id="PF00227">
    <property type="entry name" value="Proteasome"/>
    <property type="match status" value="1"/>
</dbReference>
<keyword evidence="11" id="KW-0542">Nucleomorph</keyword>
<dbReference type="PANTHER" id="PTHR32194:SF3">
    <property type="entry name" value="PROTEASOME SUBUNIT BETA"/>
    <property type="match status" value="1"/>
</dbReference>
<evidence type="ECO:0000256" key="6">
    <source>
        <dbReference type="ARBA" id="ARBA00022698"/>
    </source>
</evidence>
<gene>
    <name evidence="11" type="primary">prsB5</name>
</gene>
<keyword evidence="4" id="KW-0963">Cytoplasm</keyword>
<name>Q98RR2_GUITH</name>
<dbReference type="GO" id="GO:0004298">
    <property type="term" value="F:threonine-type endopeptidase activity"/>
    <property type="evidence" value="ECO:0007669"/>
    <property type="project" value="UniProtKB-KW"/>
</dbReference>
<dbReference type="GO" id="GO:0005634">
    <property type="term" value="C:nucleus"/>
    <property type="evidence" value="ECO:0007669"/>
    <property type="project" value="UniProtKB-SubCell"/>
</dbReference>
<dbReference type="CDD" id="cd03761">
    <property type="entry name" value="proteasome_beta_type_5"/>
    <property type="match status" value="1"/>
</dbReference>